<dbReference type="InParanoid" id="W3XK05"/>
<dbReference type="HOGENOM" id="CLU_032616_2_3_1"/>
<dbReference type="InterPro" id="IPR030666">
    <property type="entry name" value="IPP_transferase_euk"/>
</dbReference>
<comment type="function">
    <text evidence="5">Catalyzes the transfer of a dimethylallyl group onto the adenine at position 37.</text>
</comment>
<dbReference type="GeneID" id="19268614"/>
<keyword evidence="3 5" id="KW-0547">Nucleotide-binding</keyword>
<dbReference type="SUPFAM" id="SSF57667">
    <property type="entry name" value="beta-beta-alpha zinc fingers"/>
    <property type="match status" value="1"/>
</dbReference>
<dbReference type="InterPro" id="IPR013087">
    <property type="entry name" value="Znf_C2H2_type"/>
</dbReference>
<dbReference type="HAMAP" id="MF_00185">
    <property type="entry name" value="IPP_trans"/>
    <property type="match status" value="1"/>
</dbReference>
<dbReference type="GO" id="GO:0052381">
    <property type="term" value="F:tRNA dimethylallyltransferase activity"/>
    <property type="evidence" value="ECO:0007669"/>
    <property type="project" value="UniProtKB-UniRule"/>
</dbReference>
<comment type="similarity">
    <text evidence="1 5 7">Belongs to the IPP transferase family.</text>
</comment>
<keyword evidence="5" id="KW-0963">Cytoplasm</keyword>
<dbReference type="NCBIfam" id="TIGR00174">
    <property type="entry name" value="miaA"/>
    <property type="match status" value="1"/>
</dbReference>
<proteinExistence type="inferred from homology"/>
<evidence type="ECO:0000256" key="6">
    <source>
        <dbReference type="RuleBase" id="RU003783"/>
    </source>
</evidence>
<gene>
    <name evidence="9" type="ORF">PFICI_03601</name>
</gene>
<dbReference type="OMA" id="WGLHLKS"/>
<dbReference type="GO" id="GO:0006400">
    <property type="term" value="P:tRNA modification"/>
    <property type="evidence" value="ECO:0007669"/>
    <property type="project" value="TreeGrafter"/>
</dbReference>
<protein>
    <recommendedName>
        <fullName evidence="5 6">tRNA dimethylallyltransferase</fullName>
        <ecNumber evidence="5 6">2.5.1.75</ecNumber>
    </recommendedName>
</protein>
<dbReference type="InterPro" id="IPR027417">
    <property type="entry name" value="P-loop_NTPase"/>
</dbReference>
<sequence>MSSNRQSPKEPLVAIMGTTGTGKSDLAVDLAVRFNGEIINADAMQMYRGLPIITNQISDEEQRGIPHHLLAMVDVDEPTWTVSVFVREASKLIREIRSRGKLPIVVGGTHYYISSLLFGNSLVDSPDENDESTFTAQLEIEKMHPILAGPTENMLEKLKEVDPVMGARWHPEDRRKIKRSLEIFLTTGKRASDIYQEQQRAKGAADSENTSWDALMFWVYANPDILKERLEKRVDKMEQNGLIGEVRTLHEHLRMKTAAGVEVDRTRGIWQSIGFKQFESFLLAEDNGEDINTLDKLKVENMELTKIATRQYARYQLRWLRLKTIPELKHHGALDYLYLLDSSLASDFAPNVLIPASNIMEAYLDGCALPKPASVSKTAKEVLSTYAAQDTSNKPKAEARLCEVCNMTLQTEDQWNKHVNGQRHRRGLKHKSRTALMATHQAKAAQAEDTETAIES</sequence>
<evidence type="ECO:0000259" key="8">
    <source>
        <dbReference type="Pfam" id="PF12874"/>
    </source>
</evidence>
<evidence type="ECO:0000256" key="4">
    <source>
        <dbReference type="ARBA" id="ARBA00022840"/>
    </source>
</evidence>
<feature type="domain" description="C2H2-type" evidence="8">
    <location>
        <begin position="402"/>
        <end position="424"/>
    </location>
</feature>
<dbReference type="FunCoup" id="W3XK05">
    <property type="interactions" value="987"/>
</dbReference>
<keyword evidence="5 6" id="KW-0819">tRNA processing</keyword>
<evidence type="ECO:0000256" key="3">
    <source>
        <dbReference type="ARBA" id="ARBA00022741"/>
    </source>
</evidence>
<dbReference type="Gene3D" id="3.40.50.300">
    <property type="entry name" value="P-loop containing nucleotide triphosphate hydrolases"/>
    <property type="match status" value="1"/>
</dbReference>
<dbReference type="Pfam" id="PF12874">
    <property type="entry name" value="zf-met"/>
    <property type="match status" value="1"/>
</dbReference>
<dbReference type="PANTHER" id="PTHR11088">
    <property type="entry name" value="TRNA DIMETHYLALLYLTRANSFERASE"/>
    <property type="match status" value="1"/>
</dbReference>
<dbReference type="Gene3D" id="1.10.20.140">
    <property type="match status" value="1"/>
</dbReference>
<dbReference type="InterPro" id="IPR018022">
    <property type="entry name" value="IPT"/>
</dbReference>
<dbReference type="EC" id="2.5.1.75" evidence="5 6"/>
<dbReference type="KEGG" id="pfy:PFICI_03601"/>
<dbReference type="AlphaFoldDB" id="W3XK05"/>
<name>W3XK05_PESFW</name>
<dbReference type="CDD" id="cd00267">
    <property type="entry name" value="ABC_ATPase"/>
    <property type="match status" value="1"/>
</dbReference>
<dbReference type="SUPFAM" id="SSF52540">
    <property type="entry name" value="P-loop containing nucleoside triphosphate hydrolases"/>
    <property type="match status" value="2"/>
</dbReference>
<evidence type="ECO:0000256" key="7">
    <source>
        <dbReference type="RuleBase" id="RU003785"/>
    </source>
</evidence>
<dbReference type="eggNOG" id="KOG1384">
    <property type="taxonomic scope" value="Eukaryota"/>
</dbReference>
<dbReference type="Gene3D" id="3.30.160.60">
    <property type="entry name" value="Classic Zinc Finger"/>
    <property type="match status" value="1"/>
</dbReference>
<reference evidence="10" key="1">
    <citation type="journal article" date="2015" name="BMC Genomics">
        <title>Genomic and transcriptomic analysis of the endophytic fungus Pestalotiopsis fici reveals its lifestyle and high potential for synthesis of natural products.</title>
        <authorList>
            <person name="Wang X."/>
            <person name="Zhang X."/>
            <person name="Liu L."/>
            <person name="Xiang M."/>
            <person name="Wang W."/>
            <person name="Sun X."/>
            <person name="Che Y."/>
            <person name="Guo L."/>
            <person name="Liu G."/>
            <person name="Guo L."/>
            <person name="Wang C."/>
            <person name="Yin W.B."/>
            <person name="Stadler M."/>
            <person name="Zhang X."/>
            <person name="Liu X."/>
        </authorList>
    </citation>
    <scope>NUCLEOTIDE SEQUENCE [LARGE SCALE GENOMIC DNA]</scope>
    <source>
        <strain evidence="10">W106-1 / CGMCC3.15140</strain>
    </source>
</reference>
<evidence type="ECO:0000313" key="9">
    <source>
        <dbReference type="EMBL" id="ETS85576.1"/>
    </source>
</evidence>
<evidence type="ECO:0000313" key="10">
    <source>
        <dbReference type="Proteomes" id="UP000030651"/>
    </source>
</evidence>
<evidence type="ECO:0000256" key="5">
    <source>
        <dbReference type="PIRNR" id="PIRNR039110"/>
    </source>
</evidence>
<dbReference type="GO" id="GO:0005739">
    <property type="term" value="C:mitochondrion"/>
    <property type="evidence" value="ECO:0007669"/>
    <property type="project" value="TreeGrafter"/>
</dbReference>
<keyword evidence="10" id="KW-1185">Reference proteome</keyword>
<comment type="catalytic activity">
    <reaction evidence="5 6">
        <text>adenosine(37) in tRNA + dimethylallyl diphosphate = N(6)-dimethylallyladenosine(37) in tRNA + diphosphate</text>
        <dbReference type="Rhea" id="RHEA:26482"/>
        <dbReference type="Rhea" id="RHEA-COMP:10162"/>
        <dbReference type="Rhea" id="RHEA-COMP:10375"/>
        <dbReference type="ChEBI" id="CHEBI:33019"/>
        <dbReference type="ChEBI" id="CHEBI:57623"/>
        <dbReference type="ChEBI" id="CHEBI:74411"/>
        <dbReference type="ChEBI" id="CHEBI:74415"/>
        <dbReference type="EC" id="2.5.1.75"/>
    </reaction>
</comment>
<organism evidence="9 10">
    <name type="scientific">Pestalotiopsis fici (strain W106-1 / CGMCC3.15140)</name>
    <dbReference type="NCBI Taxonomy" id="1229662"/>
    <lineage>
        <taxon>Eukaryota</taxon>
        <taxon>Fungi</taxon>
        <taxon>Dikarya</taxon>
        <taxon>Ascomycota</taxon>
        <taxon>Pezizomycotina</taxon>
        <taxon>Sordariomycetes</taxon>
        <taxon>Xylariomycetidae</taxon>
        <taxon>Amphisphaeriales</taxon>
        <taxon>Sporocadaceae</taxon>
        <taxon>Pestalotiopsis</taxon>
    </lineage>
</organism>
<dbReference type="PIRSF" id="PIRSF039110">
    <property type="entry name" value="IPP_transferase"/>
    <property type="match status" value="1"/>
</dbReference>
<dbReference type="InterPro" id="IPR036236">
    <property type="entry name" value="Znf_C2H2_sf"/>
</dbReference>
<evidence type="ECO:0000256" key="2">
    <source>
        <dbReference type="ARBA" id="ARBA00022679"/>
    </source>
</evidence>
<keyword evidence="4 5" id="KW-0067">ATP-binding</keyword>
<dbReference type="RefSeq" id="XP_007830373.1">
    <property type="nucleotide sequence ID" value="XM_007832182.1"/>
</dbReference>
<accession>W3XK05</accession>
<evidence type="ECO:0000256" key="1">
    <source>
        <dbReference type="ARBA" id="ARBA00005842"/>
    </source>
</evidence>
<dbReference type="InterPro" id="IPR039657">
    <property type="entry name" value="Dimethylallyltransferase"/>
</dbReference>
<dbReference type="PANTHER" id="PTHR11088:SF89">
    <property type="entry name" value="TRNA DIMETHYLALLYLTRANSFERASE"/>
    <property type="match status" value="1"/>
</dbReference>
<keyword evidence="2 5" id="KW-0808">Transferase</keyword>
<dbReference type="GO" id="GO:0005524">
    <property type="term" value="F:ATP binding"/>
    <property type="evidence" value="ECO:0007669"/>
    <property type="project" value="UniProtKB-UniRule"/>
</dbReference>
<dbReference type="Proteomes" id="UP000030651">
    <property type="component" value="Unassembled WGS sequence"/>
</dbReference>
<dbReference type="OrthoDB" id="775260at2759"/>
<dbReference type="Pfam" id="PF01715">
    <property type="entry name" value="IPPT"/>
    <property type="match status" value="1"/>
</dbReference>
<dbReference type="EMBL" id="KI912110">
    <property type="protein sequence ID" value="ETS85576.1"/>
    <property type="molecule type" value="Genomic_DNA"/>
</dbReference>
<dbReference type="STRING" id="1229662.W3XK05"/>